<dbReference type="InterPro" id="IPR050597">
    <property type="entry name" value="Cytochrome_c_Oxidase_Subunit"/>
</dbReference>
<feature type="chain" id="PRO_5004978498" description="Cytochrome c domain-containing protein" evidence="5">
    <location>
        <begin position="19"/>
        <end position="112"/>
    </location>
</feature>
<dbReference type="InterPro" id="IPR009056">
    <property type="entry name" value="Cyt_c-like_dom"/>
</dbReference>
<organism evidence="7 8">
    <name type="scientific">Roseivivax isoporae LMG 25204</name>
    <dbReference type="NCBI Taxonomy" id="1449351"/>
    <lineage>
        <taxon>Bacteria</taxon>
        <taxon>Pseudomonadati</taxon>
        <taxon>Pseudomonadota</taxon>
        <taxon>Alphaproteobacteria</taxon>
        <taxon>Rhodobacterales</taxon>
        <taxon>Roseobacteraceae</taxon>
        <taxon>Roseivivax</taxon>
    </lineage>
</organism>
<evidence type="ECO:0000256" key="5">
    <source>
        <dbReference type="SAM" id="SignalP"/>
    </source>
</evidence>
<evidence type="ECO:0000256" key="2">
    <source>
        <dbReference type="ARBA" id="ARBA00022723"/>
    </source>
</evidence>
<proteinExistence type="predicted"/>
<dbReference type="Gene3D" id="1.10.760.10">
    <property type="entry name" value="Cytochrome c-like domain"/>
    <property type="match status" value="1"/>
</dbReference>
<keyword evidence="1 4" id="KW-0349">Heme</keyword>
<gene>
    <name evidence="7" type="ORF">RISW2_14710</name>
</gene>
<protein>
    <recommendedName>
        <fullName evidence="6">Cytochrome c domain-containing protein</fullName>
    </recommendedName>
</protein>
<dbReference type="PROSITE" id="PS51007">
    <property type="entry name" value="CYTC"/>
    <property type="match status" value="1"/>
</dbReference>
<feature type="signal peptide" evidence="5">
    <location>
        <begin position="1"/>
        <end position="18"/>
    </location>
</feature>
<evidence type="ECO:0000313" key="7">
    <source>
        <dbReference type="EMBL" id="ETX27248.1"/>
    </source>
</evidence>
<evidence type="ECO:0000313" key="8">
    <source>
        <dbReference type="Proteomes" id="UP000023430"/>
    </source>
</evidence>
<keyword evidence="8" id="KW-1185">Reference proteome</keyword>
<keyword evidence="5" id="KW-0732">Signal</keyword>
<feature type="domain" description="Cytochrome c" evidence="6">
    <location>
        <begin position="37"/>
        <end position="112"/>
    </location>
</feature>
<dbReference type="RefSeq" id="WP_043774029.1">
    <property type="nucleotide sequence ID" value="NZ_JAME01000036.1"/>
</dbReference>
<keyword evidence="2 4" id="KW-0479">Metal-binding</keyword>
<dbReference type="eggNOG" id="COG2863">
    <property type="taxonomic scope" value="Bacteria"/>
</dbReference>
<accession>X7F3C1</accession>
<dbReference type="InterPro" id="IPR036909">
    <property type="entry name" value="Cyt_c-like_dom_sf"/>
</dbReference>
<dbReference type="PANTHER" id="PTHR33751">
    <property type="entry name" value="CBB3-TYPE CYTOCHROME C OXIDASE SUBUNIT FIXP"/>
    <property type="match status" value="1"/>
</dbReference>
<dbReference type="Proteomes" id="UP000023430">
    <property type="component" value="Unassembled WGS sequence"/>
</dbReference>
<dbReference type="EMBL" id="JAME01000036">
    <property type="protein sequence ID" value="ETX27248.1"/>
    <property type="molecule type" value="Genomic_DNA"/>
</dbReference>
<evidence type="ECO:0000256" key="1">
    <source>
        <dbReference type="ARBA" id="ARBA00022617"/>
    </source>
</evidence>
<dbReference type="STRING" id="1449351.RISW2_14710"/>
<dbReference type="SUPFAM" id="SSF46626">
    <property type="entry name" value="Cytochrome c"/>
    <property type="match status" value="1"/>
</dbReference>
<dbReference type="GO" id="GO:0046872">
    <property type="term" value="F:metal ion binding"/>
    <property type="evidence" value="ECO:0007669"/>
    <property type="project" value="UniProtKB-KW"/>
</dbReference>
<dbReference type="PANTHER" id="PTHR33751:SF11">
    <property type="entry name" value="BLL4483 PROTEIN"/>
    <property type="match status" value="1"/>
</dbReference>
<comment type="caution">
    <text evidence="7">The sequence shown here is derived from an EMBL/GenBank/DDBJ whole genome shotgun (WGS) entry which is preliminary data.</text>
</comment>
<keyword evidence="3 4" id="KW-0408">Iron</keyword>
<sequence>MIRRGLAALAAAVLPAAAAPDHELVHNEIADILALPADTAYGAWLASECTSCHGVGTEGGIPQIHGLPAGYIVGALVDYRLGARQHEVMQTIATRLGEEEIAALAAYFSEAD</sequence>
<dbReference type="GO" id="GO:0009055">
    <property type="term" value="F:electron transfer activity"/>
    <property type="evidence" value="ECO:0007669"/>
    <property type="project" value="InterPro"/>
</dbReference>
<dbReference type="OrthoDB" id="9773456at2"/>
<evidence type="ECO:0000256" key="3">
    <source>
        <dbReference type="ARBA" id="ARBA00023004"/>
    </source>
</evidence>
<evidence type="ECO:0000256" key="4">
    <source>
        <dbReference type="PROSITE-ProRule" id="PRU00433"/>
    </source>
</evidence>
<evidence type="ECO:0000259" key="6">
    <source>
        <dbReference type="PROSITE" id="PS51007"/>
    </source>
</evidence>
<dbReference type="AlphaFoldDB" id="X7F3C1"/>
<dbReference type="Pfam" id="PF00034">
    <property type="entry name" value="Cytochrom_C"/>
    <property type="match status" value="1"/>
</dbReference>
<reference evidence="7 8" key="1">
    <citation type="submission" date="2014-01" db="EMBL/GenBank/DDBJ databases">
        <title>Roseivivax isoporae LMG 25204 Genome Sequencing.</title>
        <authorList>
            <person name="Lai Q."/>
            <person name="Li G."/>
            <person name="Shao Z."/>
        </authorList>
    </citation>
    <scope>NUCLEOTIDE SEQUENCE [LARGE SCALE GENOMIC DNA]</scope>
    <source>
        <strain evidence="7 8">LMG 25204</strain>
    </source>
</reference>
<name>X7F3C1_9RHOB</name>
<dbReference type="GO" id="GO:0020037">
    <property type="term" value="F:heme binding"/>
    <property type="evidence" value="ECO:0007669"/>
    <property type="project" value="InterPro"/>
</dbReference>